<keyword evidence="3" id="KW-1185">Reference proteome</keyword>
<sequence>MKNKAGKKRTDAQWYGNEDGGRQASKRNKVPKSKRSYFDQDDGNEEDFDLSMIKGRREYL</sequence>
<evidence type="ECO:0000313" key="2">
    <source>
        <dbReference type="EMBL" id="BDC99683.1"/>
    </source>
</evidence>
<reference evidence="2 3" key="1">
    <citation type="submission" date="2021-12" db="EMBL/GenBank/DDBJ databases">
        <title>Genome sequencing of bacteria with rrn-lacking chromosome and rrn-plasmid.</title>
        <authorList>
            <person name="Anda M."/>
            <person name="Iwasaki W."/>
        </authorList>
    </citation>
    <scope>NUCLEOTIDE SEQUENCE [LARGE SCALE GENOMIC DNA]</scope>
    <source>
        <strain evidence="2 3">NBRC 101262</strain>
    </source>
</reference>
<feature type="compositionally biased region" description="Basic residues" evidence="1">
    <location>
        <begin position="24"/>
        <end position="35"/>
    </location>
</feature>
<organism evidence="2 3">
    <name type="scientific">Persicobacter psychrovividus</name>
    <dbReference type="NCBI Taxonomy" id="387638"/>
    <lineage>
        <taxon>Bacteria</taxon>
        <taxon>Pseudomonadati</taxon>
        <taxon>Bacteroidota</taxon>
        <taxon>Cytophagia</taxon>
        <taxon>Cytophagales</taxon>
        <taxon>Persicobacteraceae</taxon>
        <taxon>Persicobacter</taxon>
    </lineage>
</organism>
<accession>A0ABM7VFF3</accession>
<dbReference type="RefSeq" id="WP_332922220.1">
    <property type="nucleotide sequence ID" value="NZ_AP025292.1"/>
</dbReference>
<gene>
    <name evidence="2" type="ORF">PEPS_19640</name>
</gene>
<feature type="region of interest" description="Disordered" evidence="1">
    <location>
        <begin position="1"/>
        <end position="60"/>
    </location>
</feature>
<dbReference type="Proteomes" id="UP001354989">
    <property type="component" value="Chromosome"/>
</dbReference>
<evidence type="ECO:0000256" key="1">
    <source>
        <dbReference type="SAM" id="MobiDB-lite"/>
    </source>
</evidence>
<dbReference type="EMBL" id="AP025292">
    <property type="protein sequence ID" value="BDC99683.1"/>
    <property type="molecule type" value="Genomic_DNA"/>
</dbReference>
<proteinExistence type="predicted"/>
<name>A0ABM7VFF3_9BACT</name>
<protein>
    <submittedName>
        <fullName evidence="2">Uncharacterized protein</fullName>
    </submittedName>
</protein>
<evidence type="ECO:0000313" key="3">
    <source>
        <dbReference type="Proteomes" id="UP001354989"/>
    </source>
</evidence>
<feature type="compositionally biased region" description="Acidic residues" evidence="1">
    <location>
        <begin position="39"/>
        <end position="49"/>
    </location>
</feature>